<evidence type="ECO:0000256" key="10">
    <source>
        <dbReference type="ARBA" id="ARBA00022840"/>
    </source>
</evidence>
<dbReference type="PANTHER" id="PTHR22749:SF6">
    <property type="entry name" value="RIBOFLAVIN KINASE"/>
    <property type="match status" value="1"/>
</dbReference>
<dbReference type="NCBIfam" id="TIGR00083">
    <property type="entry name" value="ribF"/>
    <property type="match status" value="1"/>
</dbReference>
<keyword evidence="17" id="KW-1185">Reference proteome</keyword>
<comment type="pathway">
    <text evidence="1 14">Cofactor biosynthesis; FAD biosynthesis; FAD from FMN: step 1/1.</text>
</comment>
<keyword evidence="4 14" id="KW-0288">FMN</keyword>
<sequence length="318" mass="35363">MDLYRTISSIPADFGPSVVTIGNFDGIHTGHAAVLGTVVNLAREQGLTPTAVSFDPHPAVVHRPNEPLHEIMGQPERQQYLAELGIDAYILLHYTLEFSRQSPEEFVKNTFVDALHARYVVIGEDVRFGHNNAGDLQTMRQLGQTFGFEVVTIDELMADETHRTSSTRIRQLLAEGKVEEARQLLGRPHRMVGEIVHGAARGRELGFPTANLSQQSRGFIPADGVYAGWLIDEHGKRHPVATSIGTNPTFEGITQRQVEAHVINRPDEPIENFNLYGQEVTVEFLHYLRPTVAYTGAEALIEQIAQDVLDTEEKLAEN</sequence>
<dbReference type="SUPFAM" id="SSF82114">
    <property type="entry name" value="Riboflavin kinase-like"/>
    <property type="match status" value="1"/>
</dbReference>
<evidence type="ECO:0000313" key="16">
    <source>
        <dbReference type="EMBL" id="QNV39342.1"/>
    </source>
</evidence>
<dbReference type="GO" id="GO:0008531">
    <property type="term" value="F:riboflavin kinase activity"/>
    <property type="evidence" value="ECO:0007669"/>
    <property type="project" value="UniProtKB-UniRule"/>
</dbReference>
<dbReference type="SMART" id="SM00904">
    <property type="entry name" value="Flavokinase"/>
    <property type="match status" value="1"/>
</dbReference>
<dbReference type="InterPro" id="IPR015864">
    <property type="entry name" value="FAD_synthase"/>
</dbReference>
<dbReference type="Proteomes" id="UP000516421">
    <property type="component" value="Chromosome"/>
</dbReference>
<keyword evidence="3 14" id="KW-0285">Flavoprotein</keyword>
<dbReference type="RefSeq" id="WP_190616872.1">
    <property type="nucleotide sequence ID" value="NZ_CP061538.1"/>
</dbReference>
<name>A0A7H2BI46_9MICC</name>
<keyword evidence="10 14" id="KW-0067">ATP-binding</keyword>
<keyword evidence="9 14" id="KW-0274">FAD</keyword>
<dbReference type="PIRSF" id="PIRSF004491">
    <property type="entry name" value="FAD_Synth"/>
    <property type="match status" value="1"/>
</dbReference>
<comment type="similarity">
    <text evidence="14">Belongs to the ribF family.</text>
</comment>
<evidence type="ECO:0000256" key="14">
    <source>
        <dbReference type="PIRNR" id="PIRNR004491"/>
    </source>
</evidence>
<keyword evidence="11" id="KW-0511">Multifunctional enzyme</keyword>
<dbReference type="Pfam" id="PF06574">
    <property type="entry name" value="FAD_syn"/>
    <property type="match status" value="1"/>
</dbReference>
<dbReference type="InterPro" id="IPR014729">
    <property type="entry name" value="Rossmann-like_a/b/a_fold"/>
</dbReference>
<comment type="catalytic activity">
    <reaction evidence="12 14">
        <text>riboflavin + ATP = FMN + ADP + H(+)</text>
        <dbReference type="Rhea" id="RHEA:14357"/>
        <dbReference type="ChEBI" id="CHEBI:15378"/>
        <dbReference type="ChEBI" id="CHEBI:30616"/>
        <dbReference type="ChEBI" id="CHEBI:57986"/>
        <dbReference type="ChEBI" id="CHEBI:58210"/>
        <dbReference type="ChEBI" id="CHEBI:456216"/>
        <dbReference type="EC" id="2.7.1.26"/>
    </reaction>
</comment>
<dbReference type="GO" id="GO:0009398">
    <property type="term" value="P:FMN biosynthetic process"/>
    <property type="evidence" value="ECO:0007669"/>
    <property type="project" value="UniProtKB-UniRule"/>
</dbReference>
<feature type="domain" description="Riboflavin kinase" evidence="15">
    <location>
        <begin position="184"/>
        <end position="316"/>
    </location>
</feature>
<evidence type="ECO:0000256" key="7">
    <source>
        <dbReference type="ARBA" id="ARBA00022741"/>
    </source>
</evidence>
<gene>
    <name evidence="16" type="ORF">IDM48_08025</name>
</gene>
<dbReference type="FunFam" id="3.40.50.620:FF:000021">
    <property type="entry name" value="Riboflavin biosynthesis protein"/>
    <property type="match status" value="1"/>
</dbReference>
<evidence type="ECO:0000256" key="12">
    <source>
        <dbReference type="ARBA" id="ARBA00047880"/>
    </source>
</evidence>
<dbReference type="SUPFAM" id="SSF52374">
    <property type="entry name" value="Nucleotidylyl transferase"/>
    <property type="match status" value="1"/>
</dbReference>
<evidence type="ECO:0000313" key="17">
    <source>
        <dbReference type="Proteomes" id="UP000516421"/>
    </source>
</evidence>
<evidence type="ECO:0000256" key="6">
    <source>
        <dbReference type="ARBA" id="ARBA00022695"/>
    </source>
</evidence>
<dbReference type="InterPro" id="IPR023468">
    <property type="entry name" value="Riboflavin_kinase"/>
</dbReference>
<dbReference type="CDD" id="cd02064">
    <property type="entry name" value="FAD_synthetase_N"/>
    <property type="match status" value="1"/>
</dbReference>
<dbReference type="AlphaFoldDB" id="A0A7H2BI46"/>
<dbReference type="KEGG" id="rama:IDM48_08025"/>
<evidence type="ECO:0000256" key="5">
    <source>
        <dbReference type="ARBA" id="ARBA00022679"/>
    </source>
</evidence>
<dbReference type="PANTHER" id="PTHR22749">
    <property type="entry name" value="RIBOFLAVIN KINASE/FMN ADENYLYLTRANSFERASE"/>
    <property type="match status" value="1"/>
</dbReference>
<reference evidence="16 17" key="1">
    <citation type="submission" date="2020-09" db="EMBL/GenBank/DDBJ databases">
        <title>Investigation of environmental microbe.</title>
        <authorList>
            <person name="Ou Y."/>
            <person name="Kang Q."/>
        </authorList>
    </citation>
    <scope>NUCLEOTIDE SEQUENCE [LARGE SCALE GENOMIC DNA]</scope>
    <source>
        <strain evidence="16 17">KJZ-9</strain>
    </source>
</reference>
<comment type="pathway">
    <text evidence="2 14">Cofactor biosynthesis; FMN biosynthesis; FMN from riboflavin (ATP route): step 1/1.</text>
</comment>
<dbReference type="NCBIfam" id="NF004160">
    <property type="entry name" value="PRK05627.1-3"/>
    <property type="match status" value="1"/>
</dbReference>
<dbReference type="Gene3D" id="2.40.30.30">
    <property type="entry name" value="Riboflavin kinase-like"/>
    <property type="match status" value="1"/>
</dbReference>
<dbReference type="GO" id="GO:0005524">
    <property type="term" value="F:ATP binding"/>
    <property type="evidence" value="ECO:0007669"/>
    <property type="project" value="UniProtKB-UniRule"/>
</dbReference>
<evidence type="ECO:0000256" key="11">
    <source>
        <dbReference type="ARBA" id="ARBA00023268"/>
    </source>
</evidence>
<evidence type="ECO:0000259" key="15">
    <source>
        <dbReference type="SMART" id="SM00904"/>
    </source>
</evidence>
<dbReference type="UniPathway" id="UPA00277">
    <property type="reaction ID" value="UER00407"/>
</dbReference>
<dbReference type="Gene3D" id="3.40.50.620">
    <property type="entry name" value="HUPs"/>
    <property type="match status" value="1"/>
</dbReference>
<keyword evidence="8 14" id="KW-0418">Kinase</keyword>
<dbReference type="EC" id="2.7.1.26" evidence="14"/>
<keyword evidence="5 14" id="KW-0808">Transferase</keyword>
<evidence type="ECO:0000256" key="1">
    <source>
        <dbReference type="ARBA" id="ARBA00004726"/>
    </source>
</evidence>
<keyword evidence="7 14" id="KW-0547">Nucleotide-binding</keyword>
<evidence type="ECO:0000256" key="8">
    <source>
        <dbReference type="ARBA" id="ARBA00022777"/>
    </source>
</evidence>
<dbReference type="GO" id="GO:0009231">
    <property type="term" value="P:riboflavin biosynthetic process"/>
    <property type="evidence" value="ECO:0007669"/>
    <property type="project" value="InterPro"/>
</dbReference>
<dbReference type="InterPro" id="IPR015865">
    <property type="entry name" value="Riboflavin_kinase_bac/euk"/>
</dbReference>
<dbReference type="EMBL" id="CP061538">
    <property type="protein sequence ID" value="QNV39342.1"/>
    <property type="molecule type" value="Genomic_DNA"/>
</dbReference>
<evidence type="ECO:0000256" key="4">
    <source>
        <dbReference type="ARBA" id="ARBA00022643"/>
    </source>
</evidence>
<proteinExistence type="inferred from homology"/>
<dbReference type="GO" id="GO:0003919">
    <property type="term" value="F:FMN adenylyltransferase activity"/>
    <property type="evidence" value="ECO:0007669"/>
    <property type="project" value="UniProtKB-UniRule"/>
</dbReference>
<dbReference type="EC" id="2.7.7.2" evidence="14"/>
<dbReference type="UniPathway" id="UPA00276">
    <property type="reaction ID" value="UER00406"/>
</dbReference>
<dbReference type="Pfam" id="PF01687">
    <property type="entry name" value="Flavokinase"/>
    <property type="match status" value="1"/>
</dbReference>
<dbReference type="GO" id="GO:0006747">
    <property type="term" value="P:FAD biosynthetic process"/>
    <property type="evidence" value="ECO:0007669"/>
    <property type="project" value="UniProtKB-UniRule"/>
</dbReference>
<keyword evidence="6 14" id="KW-0548">Nucleotidyltransferase</keyword>
<evidence type="ECO:0000256" key="2">
    <source>
        <dbReference type="ARBA" id="ARBA00005201"/>
    </source>
</evidence>
<dbReference type="InterPro" id="IPR002606">
    <property type="entry name" value="Riboflavin_kinase_bac"/>
</dbReference>
<evidence type="ECO:0000256" key="13">
    <source>
        <dbReference type="ARBA" id="ARBA00049494"/>
    </source>
</evidence>
<organism evidence="16 17">
    <name type="scientific">Rothia amarae</name>
    <dbReference type="NCBI Taxonomy" id="169480"/>
    <lineage>
        <taxon>Bacteria</taxon>
        <taxon>Bacillati</taxon>
        <taxon>Actinomycetota</taxon>
        <taxon>Actinomycetes</taxon>
        <taxon>Micrococcales</taxon>
        <taxon>Micrococcaceae</taxon>
        <taxon>Rothia</taxon>
    </lineage>
</organism>
<protein>
    <recommendedName>
        <fullName evidence="14">Riboflavin biosynthesis protein</fullName>
    </recommendedName>
    <domain>
        <recommendedName>
            <fullName evidence="14">Riboflavin kinase</fullName>
            <ecNumber evidence="14">2.7.1.26</ecNumber>
        </recommendedName>
        <alternativeName>
            <fullName evidence="14">Flavokinase</fullName>
        </alternativeName>
    </domain>
    <domain>
        <recommendedName>
            <fullName evidence="14">FMN adenylyltransferase</fullName>
            <ecNumber evidence="14">2.7.7.2</ecNumber>
        </recommendedName>
        <alternativeName>
            <fullName evidence="14">FAD pyrophosphorylase</fullName>
        </alternativeName>
        <alternativeName>
            <fullName evidence="14">FAD synthase</fullName>
        </alternativeName>
    </domain>
</protein>
<accession>A0A7H2BI46</accession>
<comment type="catalytic activity">
    <reaction evidence="13 14">
        <text>FMN + ATP + H(+) = FAD + diphosphate</text>
        <dbReference type="Rhea" id="RHEA:17237"/>
        <dbReference type="ChEBI" id="CHEBI:15378"/>
        <dbReference type="ChEBI" id="CHEBI:30616"/>
        <dbReference type="ChEBI" id="CHEBI:33019"/>
        <dbReference type="ChEBI" id="CHEBI:57692"/>
        <dbReference type="ChEBI" id="CHEBI:58210"/>
        <dbReference type="EC" id="2.7.7.2"/>
    </reaction>
</comment>
<dbReference type="InterPro" id="IPR023465">
    <property type="entry name" value="Riboflavin_kinase_dom_sf"/>
</dbReference>
<evidence type="ECO:0000256" key="3">
    <source>
        <dbReference type="ARBA" id="ARBA00022630"/>
    </source>
</evidence>
<evidence type="ECO:0000256" key="9">
    <source>
        <dbReference type="ARBA" id="ARBA00022827"/>
    </source>
</evidence>